<comment type="caution">
    <text evidence="1">The sequence shown here is derived from an EMBL/GenBank/DDBJ whole genome shotgun (WGS) entry which is preliminary data.</text>
</comment>
<keyword evidence="2" id="KW-1185">Reference proteome</keyword>
<evidence type="ECO:0000313" key="1">
    <source>
        <dbReference type="EMBL" id="MFM1728725.1"/>
    </source>
</evidence>
<name>A0ABW9FT14_9NOCA</name>
<dbReference type="EMBL" id="JBDLNU010000002">
    <property type="protein sequence ID" value="MFM1728725.1"/>
    <property type="molecule type" value="Genomic_DNA"/>
</dbReference>
<dbReference type="Proteomes" id="UP001629744">
    <property type="component" value="Unassembled WGS sequence"/>
</dbReference>
<reference evidence="1 2" key="1">
    <citation type="submission" date="2023-11" db="EMBL/GenBank/DDBJ databases">
        <authorList>
            <person name="Val-Calvo J."/>
            <person name="Scortti M."/>
            <person name="Vazquez-Boland J."/>
        </authorList>
    </citation>
    <scope>NUCLEOTIDE SEQUENCE [LARGE SCALE GENOMIC DNA]</scope>
    <source>
        <strain evidence="1 2">DSM 46662</strain>
    </source>
</reference>
<proteinExistence type="predicted"/>
<organism evidence="1 2">
    <name type="scientific">Prescottella soli</name>
    <dbReference type="NCBI Taxonomy" id="1543852"/>
    <lineage>
        <taxon>Bacteria</taxon>
        <taxon>Bacillati</taxon>
        <taxon>Actinomycetota</taxon>
        <taxon>Actinomycetes</taxon>
        <taxon>Mycobacteriales</taxon>
        <taxon>Nocardiaceae</taxon>
        <taxon>Prescottella</taxon>
    </lineage>
</organism>
<gene>
    <name evidence="1" type="ORF">ABEU19_002218</name>
</gene>
<accession>A0ABW9FT14</accession>
<evidence type="ECO:0000313" key="2">
    <source>
        <dbReference type="Proteomes" id="UP001629744"/>
    </source>
</evidence>
<evidence type="ECO:0008006" key="3">
    <source>
        <dbReference type="Google" id="ProtNLM"/>
    </source>
</evidence>
<protein>
    <recommendedName>
        <fullName evidence="3">IS110 family transposase</fullName>
    </recommendedName>
</protein>
<sequence>MLNSAIHIVAVTQARTPSSDGYAYHRRKMAEGKTSREAMHCLKRQVAKRLWRTMRDDQLARLAMQSADAA</sequence>